<dbReference type="AlphaFoldDB" id="A0AAV4GQB1"/>
<comment type="caution">
    <text evidence="1">The sequence shown here is derived from an EMBL/GenBank/DDBJ whole genome shotgun (WGS) entry which is preliminary data.</text>
</comment>
<dbReference type="Gene3D" id="3.30.420.10">
    <property type="entry name" value="Ribonuclease H-like superfamily/Ribonuclease H"/>
    <property type="match status" value="1"/>
</dbReference>
<evidence type="ECO:0000313" key="1">
    <source>
        <dbReference type="EMBL" id="GFR87494.1"/>
    </source>
</evidence>
<organism evidence="1 2">
    <name type="scientific">Elysia marginata</name>
    <dbReference type="NCBI Taxonomy" id="1093978"/>
    <lineage>
        <taxon>Eukaryota</taxon>
        <taxon>Metazoa</taxon>
        <taxon>Spiralia</taxon>
        <taxon>Lophotrochozoa</taxon>
        <taxon>Mollusca</taxon>
        <taxon>Gastropoda</taxon>
        <taxon>Heterobranchia</taxon>
        <taxon>Euthyneura</taxon>
        <taxon>Panpulmonata</taxon>
        <taxon>Sacoglossa</taxon>
        <taxon>Placobranchoidea</taxon>
        <taxon>Plakobranchidae</taxon>
        <taxon>Elysia</taxon>
    </lineage>
</organism>
<keyword evidence="1" id="KW-0548">Nucleotidyltransferase</keyword>
<dbReference type="InterPro" id="IPR012337">
    <property type="entry name" value="RNaseH-like_sf"/>
</dbReference>
<sequence length="142" mass="16718">MCVLEKLRALRGVEKQQLANGFRNAIRNTQSLDLAWVPAHCAIEGNERADCLATEGSQLEQIESDLTYRELETIIKNSLQNKWKETHPKLNRQDGVHQLHRRNQRTVFRLWTGHNRFRHHVKMEFLSRRDRISAHVEGRQNS</sequence>
<gene>
    <name evidence="1" type="ORF">ElyMa_006078100</name>
</gene>
<protein>
    <submittedName>
        <fullName evidence="1">RNA-directed DNA polymerase from</fullName>
    </submittedName>
</protein>
<name>A0AAV4GQB1_9GAST</name>
<keyword evidence="1" id="KW-0808">Transferase</keyword>
<dbReference type="InterPro" id="IPR036397">
    <property type="entry name" value="RNaseH_sf"/>
</dbReference>
<keyword evidence="2" id="KW-1185">Reference proteome</keyword>
<proteinExistence type="predicted"/>
<reference evidence="1 2" key="1">
    <citation type="journal article" date="2021" name="Elife">
        <title>Chloroplast acquisition without the gene transfer in kleptoplastic sea slugs, Plakobranchus ocellatus.</title>
        <authorList>
            <person name="Maeda T."/>
            <person name="Takahashi S."/>
            <person name="Yoshida T."/>
            <person name="Shimamura S."/>
            <person name="Takaki Y."/>
            <person name="Nagai Y."/>
            <person name="Toyoda A."/>
            <person name="Suzuki Y."/>
            <person name="Arimoto A."/>
            <person name="Ishii H."/>
            <person name="Satoh N."/>
            <person name="Nishiyama T."/>
            <person name="Hasebe M."/>
            <person name="Maruyama T."/>
            <person name="Minagawa J."/>
            <person name="Obokata J."/>
            <person name="Shigenobu S."/>
        </authorList>
    </citation>
    <scope>NUCLEOTIDE SEQUENCE [LARGE SCALE GENOMIC DNA]</scope>
</reference>
<dbReference type="Proteomes" id="UP000762676">
    <property type="component" value="Unassembled WGS sequence"/>
</dbReference>
<dbReference type="GO" id="GO:0003964">
    <property type="term" value="F:RNA-directed DNA polymerase activity"/>
    <property type="evidence" value="ECO:0007669"/>
    <property type="project" value="UniProtKB-KW"/>
</dbReference>
<accession>A0AAV4GQB1</accession>
<evidence type="ECO:0000313" key="2">
    <source>
        <dbReference type="Proteomes" id="UP000762676"/>
    </source>
</evidence>
<keyword evidence="1" id="KW-0695">RNA-directed DNA polymerase</keyword>
<dbReference type="GO" id="GO:0003676">
    <property type="term" value="F:nucleic acid binding"/>
    <property type="evidence" value="ECO:0007669"/>
    <property type="project" value="InterPro"/>
</dbReference>
<dbReference type="SUPFAM" id="SSF53098">
    <property type="entry name" value="Ribonuclease H-like"/>
    <property type="match status" value="1"/>
</dbReference>
<dbReference type="EMBL" id="BMAT01012183">
    <property type="protein sequence ID" value="GFR87494.1"/>
    <property type="molecule type" value="Genomic_DNA"/>
</dbReference>